<name>A0A078MHQ7_9BACL</name>
<feature type="region of interest" description="Disordered" evidence="1">
    <location>
        <begin position="29"/>
        <end position="49"/>
    </location>
</feature>
<evidence type="ECO:0000313" key="2">
    <source>
        <dbReference type="EMBL" id="CEA05799.1"/>
    </source>
</evidence>
<sequence length="126" mass="14357">MTDSKGYVDITALQKAMFDYTPENWKDKVVDPEGHNSQRGTKFTARRGNNIEQGVDKAHDRLNLHVSYMEGTELTNKQMRFRLLLLEAAVAQGTAKNLMVDNFEDITSINFTAGWHDAENQRLVLL</sequence>
<accession>A0A078MHQ7</accession>
<protein>
    <submittedName>
        <fullName evidence="2">Uncharacterized protein</fullName>
    </submittedName>
</protein>
<gene>
    <name evidence="2" type="ORF">BN1050_02656</name>
</gene>
<organism evidence="2">
    <name type="scientific">Metalysinibacillus saudimassiliensis</name>
    <dbReference type="NCBI Taxonomy" id="1461583"/>
    <lineage>
        <taxon>Bacteria</taxon>
        <taxon>Bacillati</taxon>
        <taxon>Bacillota</taxon>
        <taxon>Bacilli</taxon>
        <taxon>Bacillales</taxon>
        <taxon>Caryophanaceae</taxon>
        <taxon>Metalysinibacillus</taxon>
    </lineage>
</organism>
<dbReference type="PATRIC" id="fig|1461583.4.peg.2548"/>
<dbReference type="HOGENOM" id="CLU_2025299_0_0_9"/>
<evidence type="ECO:0000256" key="1">
    <source>
        <dbReference type="SAM" id="MobiDB-lite"/>
    </source>
</evidence>
<dbReference type="AlphaFoldDB" id="A0A078MHQ7"/>
<dbReference type="EMBL" id="LN483079">
    <property type="protein sequence ID" value="CEA05799.1"/>
    <property type="molecule type" value="Genomic_DNA"/>
</dbReference>
<reference evidence="2" key="1">
    <citation type="submission" date="2014-07" db="EMBL/GenBank/DDBJ databases">
        <authorList>
            <person name="Urmite Genomes Urmite Genomes"/>
        </authorList>
    </citation>
    <scope>NUCLEOTIDE SEQUENCE</scope>
    <source>
        <strain evidence="2">13S34_air</strain>
    </source>
</reference>
<proteinExistence type="predicted"/>